<evidence type="ECO:0000256" key="3">
    <source>
        <dbReference type="PROSITE-ProRule" id="PRU00023"/>
    </source>
</evidence>
<evidence type="ECO:0000313" key="6">
    <source>
        <dbReference type="Proteomes" id="UP001143480"/>
    </source>
</evidence>
<dbReference type="Proteomes" id="UP001143480">
    <property type="component" value="Unassembled WGS sequence"/>
</dbReference>
<comment type="caution">
    <text evidence="5">The sequence shown here is derived from an EMBL/GenBank/DDBJ whole genome shotgun (WGS) entry which is preliminary data.</text>
</comment>
<gene>
    <name evidence="5" type="ORF">GCM10017581_005200</name>
</gene>
<dbReference type="InterPro" id="IPR002110">
    <property type="entry name" value="Ankyrin_rpt"/>
</dbReference>
<sequence length="540" mass="60954">MRPLHPSAVPMSMIEQANERRLAGDWGGACRAAGITVDIQTEYIRRQYGTEVLDHVMDTMRHLVPDLLRWYIRRDRNGLPLKNVWYPLALFPDGHALGVHPARWAQRIDIRFERIVEQPGLADDSLLHLRYRWDDRRTGDIRALCGTDDPRTERLLKLDDEGRHAAAWAVAGYDMHVLLFDRRFGRERIDPAAFSIDPDVRNHARGVAVERSLAWLRPIHTALAAAARHTLAHARELRDTETWPRPGHAPPNPRPDVDDHLGLTRIDVKGRSIVLDGSRARLVSRVPYNQTDQARRLLEIDEFGATLERIARIPLVLARRPEELQAEQLHPLVHRVLSTAPPVPPKAAELRTTIRVRCNSATHEVAMRNGAFVIAHTQAEIDRELALAALGGQVQGCVAAREGWRDPDVRMPRPMRRLQFDLIRLVLHGDTAAIVRALDRGLDPHVRDMWGRTLLHLLPQLPGSERLLLPRLLAAGLDPNARDDAGRTPLHEAVAEGPEQMVRILLEAGADPKVQTKRGGYTSMAGFTGRPELHDIRRLL</sequence>
<evidence type="ECO:0000256" key="4">
    <source>
        <dbReference type="SAM" id="MobiDB-lite"/>
    </source>
</evidence>
<dbReference type="SMART" id="SM00248">
    <property type="entry name" value="ANK"/>
    <property type="match status" value="1"/>
</dbReference>
<dbReference type="PROSITE" id="PS50088">
    <property type="entry name" value="ANK_REPEAT"/>
    <property type="match status" value="1"/>
</dbReference>
<keyword evidence="2 3" id="KW-0040">ANK repeat</keyword>
<evidence type="ECO:0000256" key="1">
    <source>
        <dbReference type="ARBA" id="ARBA00022737"/>
    </source>
</evidence>
<dbReference type="RefSeq" id="WP_271188792.1">
    <property type="nucleotide sequence ID" value="NZ_BSFP01000002.1"/>
</dbReference>
<dbReference type="Gene3D" id="1.25.40.20">
    <property type="entry name" value="Ankyrin repeat-containing domain"/>
    <property type="match status" value="1"/>
</dbReference>
<dbReference type="PROSITE" id="PS50297">
    <property type="entry name" value="ANK_REP_REGION"/>
    <property type="match status" value="1"/>
</dbReference>
<dbReference type="AlphaFoldDB" id="A0A9W6NIE7"/>
<keyword evidence="6" id="KW-1185">Reference proteome</keyword>
<dbReference type="GO" id="GO:0085020">
    <property type="term" value="P:protein K6-linked ubiquitination"/>
    <property type="evidence" value="ECO:0007669"/>
    <property type="project" value="TreeGrafter"/>
</dbReference>
<organism evidence="5 6">
    <name type="scientific">Dactylosporangium matsuzakiense</name>
    <dbReference type="NCBI Taxonomy" id="53360"/>
    <lineage>
        <taxon>Bacteria</taxon>
        <taxon>Bacillati</taxon>
        <taxon>Actinomycetota</taxon>
        <taxon>Actinomycetes</taxon>
        <taxon>Micromonosporales</taxon>
        <taxon>Micromonosporaceae</taxon>
        <taxon>Dactylosporangium</taxon>
    </lineage>
</organism>
<protein>
    <recommendedName>
        <fullName evidence="7">Ankyrin repeat protein</fullName>
    </recommendedName>
</protein>
<feature type="region of interest" description="Disordered" evidence="4">
    <location>
        <begin position="238"/>
        <end position="259"/>
    </location>
</feature>
<dbReference type="Pfam" id="PF12796">
    <property type="entry name" value="Ank_2"/>
    <property type="match status" value="1"/>
</dbReference>
<dbReference type="EMBL" id="BSFP01000002">
    <property type="protein sequence ID" value="GLK98779.1"/>
    <property type="molecule type" value="Genomic_DNA"/>
</dbReference>
<name>A0A9W6NIE7_9ACTN</name>
<dbReference type="InterPro" id="IPR036770">
    <property type="entry name" value="Ankyrin_rpt-contain_sf"/>
</dbReference>
<dbReference type="GO" id="GO:0004842">
    <property type="term" value="F:ubiquitin-protein transferase activity"/>
    <property type="evidence" value="ECO:0007669"/>
    <property type="project" value="TreeGrafter"/>
</dbReference>
<evidence type="ECO:0000256" key="2">
    <source>
        <dbReference type="ARBA" id="ARBA00023043"/>
    </source>
</evidence>
<evidence type="ECO:0008006" key="7">
    <source>
        <dbReference type="Google" id="ProtNLM"/>
    </source>
</evidence>
<dbReference type="PANTHER" id="PTHR24171">
    <property type="entry name" value="ANKYRIN REPEAT DOMAIN-CONTAINING PROTEIN 39-RELATED"/>
    <property type="match status" value="1"/>
</dbReference>
<proteinExistence type="predicted"/>
<reference evidence="5" key="1">
    <citation type="journal article" date="2014" name="Int. J. Syst. Evol. Microbiol.">
        <title>Complete genome sequence of Corynebacterium casei LMG S-19264T (=DSM 44701T), isolated from a smear-ripened cheese.</title>
        <authorList>
            <consortium name="US DOE Joint Genome Institute (JGI-PGF)"/>
            <person name="Walter F."/>
            <person name="Albersmeier A."/>
            <person name="Kalinowski J."/>
            <person name="Ruckert C."/>
        </authorList>
    </citation>
    <scope>NUCLEOTIDE SEQUENCE</scope>
    <source>
        <strain evidence="5">VKM Ac-1321</strain>
    </source>
</reference>
<dbReference type="PANTHER" id="PTHR24171:SF8">
    <property type="entry name" value="BRCA1-ASSOCIATED RING DOMAIN PROTEIN 1"/>
    <property type="match status" value="1"/>
</dbReference>
<keyword evidence="1" id="KW-0677">Repeat</keyword>
<dbReference type="SUPFAM" id="SSF48403">
    <property type="entry name" value="Ankyrin repeat"/>
    <property type="match status" value="1"/>
</dbReference>
<feature type="repeat" description="ANK" evidence="3">
    <location>
        <begin position="485"/>
        <end position="517"/>
    </location>
</feature>
<evidence type="ECO:0000313" key="5">
    <source>
        <dbReference type="EMBL" id="GLK98779.1"/>
    </source>
</evidence>
<reference evidence="5" key="2">
    <citation type="submission" date="2023-01" db="EMBL/GenBank/DDBJ databases">
        <authorList>
            <person name="Sun Q."/>
            <person name="Evtushenko L."/>
        </authorList>
    </citation>
    <scope>NUCLEOTIDE SEQUENCE</scope>
    <source>
        <strain evidence="5">VKM Ac-1321</strain>
    </source>
</reference>
<accession>A0A9W6NIE7</accession>